<keyword evidence="3" id="KW-0328">Glycosyltransferase</keyword>
<keyword evidence="10" id="KW-1185">Reference proteome</keyword>
<dbReference type="GO" id="GO:0005789">
    <property type="term" value="C:endoplasmic reticulum membrane"/>
    <property type="evidence" value="ECO:0007669"/>
    <property type="project" value="UniProtKB-SubCell"/>
</dbReference>
<dbReference type="PANTHER" id="PTHR13036:SF0">
    <property type="entry name" value="CHITOBIOSYLDIPHOSPHODOLICHOL BETA-MANNOSYLTRANSFERASE"/>
    <property type="match status" value="1"/>
</dbReference>
<reference evidence="10" key="1">
    <citation type="submission" date="2013-11" db="EMBL/GenBank/DDBJ databases">
        <authorList>
            <person name="Aslett M."/>
        </authorList>
    </citation>
    <scope>NUCLEOTIDE SEQUENCE [LARGE SCALE GENOMIC DNA]</scope>
    <source>
        <strain evidence="10">Edinburgh</strain>
    </source>
</reference>
<keyword evidence="5" id="KW-0812">Transmembrane</keyword>
<reference evidence="10" key="2">
    <citation type="submission" date="2014-03" db="EMBL/GenBank/DDBJ databases">
        <title>The whipworm genome and dual-species transcriptomics of an intimate host-pathogen interaction.</title>
        <authorList>
            <person name="Foth B.J."/>
            <person name="Tsai I.J."/>
            <person name="Reid A.J."/>
            <person name="Bancroft A.J."/>
            <person name="Nichol S."/>
            <person name="Tracey A."/>
            <person name="Holroyd N."/>
            <person name="Cotton J.A."/>
            <person name="Stanley E.J."/>
            <person name="Zarowiecki M."/>
            <person name="Liu J.Z."/>
            <person name="Huckvale T."/>
            <person name="Cooper P.J."/>
            <person name="Grencis R.K."/>
            <person name="Berriman M."/>
        </authorList>
    </citation>
    <scope>NUCLEOTIDE SEQUENCE [LARGE SCALE GENOMIC DNA]</scope>
    <source>
        <strain evidence="10">Edinburgh</strain>
    </source>
</reference>
<sequence length="452" mass="51017">MPVVNRPERARVCVVVLGDIGRSPRMEYHSLSLADKGVNVELVGYPGSDPISRLARHELVTFHYLPDPPLLKAPVVHLPTKLIWQLFSLLFCLIWRVPYSDVILLQNPPALPALLVCACVAALKGSRLIIDWHNYTYSMLAQKWGTRNPLNRLTQLYEFGIGRCADANFCVTDAMRSDLTFRGISKVTTFHDRPFGTFSPLPIVDQHDFLMRMAERYVEFRSEQPDESGETKEACLFTVKRRDGLCEKRSDRPCILLTSTSWTPDENFALLIDALTIYSQLPVHDGELSLPPLCVVITGKGPLREAFLRHVQEVDFGLRVTVVTMWLQSEDYPRLLACADVGLSLHFSTSGLDLPMKVVDMFGCGLPVLALSFKALPELVHDSVDGMVFENAEQLAAHLRNILRGFPKRHSVLDEMRARLRDHPLETWNKAWEETAWPILAATLNDESFAKA</sequence>
<dbReference type="PANTHER" id="PTHR13036">
    <property type="entry name" value="BETA1,4 MANNOSYLTRANSFERASE"/>
    <property type="match status" value="1"/>
</dbReference>
<protein>
    <submittedName>
        <fullName evidence="11 12">Glyco_trans_4-like_N domain-containing protein</fullName>
    </submittedName>
</protein>
<comment type="pathway">
    <text evidence="2">Protein modification; protein glycosylation.</text>
</comment>
<accession>A0A5S6QTE2</accession>
<dbReference type="STRING" id="70415.A0A5S6QTE2"/>
<dbReference type="SUPFAM" id="SSF53756">
    <property type="entry name" value="UDP-Glycosyltransferase/glycogen phosphorylase"/>
    <property type="match status" value="1"/>
</dbReference>
<dbReference type="Pfam" id="PF13579">
    <property type="entry name" value="Glyco_trans_4_4"/>
    <property type="match status" value="1"/>
</dbReference>
<proteinExistence type="predicted"/>
<evidence type="ECO:0000259" key="9">
    <source>
        <dbReference type="Pfam" id="PF13579"/>
    </source>
</evidence>
<evidence type="ECO:0000256" key="2">
    <source>
        <dbReference type="ARBA" id="ARBA00004922"/>
    </source>
</evidence>
<evidence type="ECO:0000256" key="1">
    <source>
        <dbReference type="ARBA" id="ARBA00004389"/>
    </source>
</evidence>
<dbReference type="Proteomes" id="UP000046395">
    <property type="component" value="Unassembled WGS sequence"/>
</dbReference>
<dbReference type="Gene3D" id="3.40.50.2000">
    <property type="entry name" value="Glycogen Phosphorylase B"/>
    <property type="match status" value="1"/>
</dbReference>
<keyword evidence="7" id="KW-1133">Transmembrane helix</keyword>
<dbReference type="GO" id="GO:0000030">
    <property type="term" value="F:mannosyltransferase activity"/>
    <property type="evidence" value="ECO:0007669"/>
    <property type="project" value="InterPro"/>
</dbReference>
<dbReference type="WBParaSite" id="TMUE_2000010510.1">
    <property type="protein sequence ID" value="TMUE_2000010510.1"/>
    <property type="gene ID" value="WBGene00288657"/>
</dbReference>
<evidence type="ECO:0000256" key="7">
    <source>
        <dbReference type="ARBA" id="ARBA00022989"/>
    </source>
</evidence>
<evidence type="ECO:0000256" key="6">
    <source>
        <dbReference type="ARBA" id="ARBA00022824"/>
    </source>
</evidence>
<dbReference type="AlphaFoldDB" id="A0A5S6QTE2"/>
<dbReference type="InterPro" id="IPR028098">
    <property type="entry name" value="Glyco_trans_4-like_N"/>
</dbReference>
<evidence type="ECO:0000313" key="12">
    <source>
        <dbReference type="WBParaSite" id="TMUE_2000010510.1"/>
    </source>
</evidence>
<dbReference type="InterPro" id="IPR026051">
    <property type="entry name" value="ALG1-like"/>
</dbReference>
<evidence type="ECO:0000256" key="8">
    <source>
        <dbReference type="ARBA" id="ARBA00023136"/>
    </source>
</evidence>
<dbReference type="WBParaSite" id="TMUE_0000001598.1">
    <property type="protein sequence ID" value="TMUE_0000001598.1"/>
    <property type="gene ID" value="WBGene00297487"/>
</dbReference>
<evidence type="ECO:0000256" key="5">
    <source>
        <dbReference type="ARBA" id="ARBA00022692"/>
    </source>
</evidence>
<keyword evidence="8" id="KW-0472">Membrane</keyword>
<keyword evidence="4" id="KW-0808">Transferase</keyword>
<comment type="subcellular location">
    <subcellularLocation>
        <location evidence="1">Endoplasmic reticulum membrane</location>
        <topology evidence="1">Single-pass membrane protein</topology>
    </subcellularLocation>
</comment>
<feature type="domain" description="Glycosyltransferase subfamily 4-like N-terminal" evidence="9">
    <location>
        <begin position="32"/>
        <end position="186"/>
    </location>
</feature>
<keyword evidence="6" id="KW-0256">Endoplasmic reticulum</keyword>
<evidence type="ECO:0000256" key="3">
    <source>
        <dbReference type="ARBA" id="ARBA00022676"/>
    </source>
</evidence>
<evidence type="ECO:0000313" key="10">
    <source>
        <dbReference type="Proteomes" id="UP000046395"/>
    </source>
</evidence>
<dbReference type="Pfam" id="PF13692">
    <property type="entry name" value="Glyco_trans_1_4"/>
    <property type="match status" value="1"/>
</dbReference>
<reference evidence="11 12" key="3">
    <citation type="submission" date="2019-12" db="UniProtKB">
        <authorList>
            <consortium name="WormBaseParasite"/>
        </authorList>
    </citation>
    <scope>IDENTIFICATION</scope>
</reference>
<evidence type="ECO:0000256" key="4">
    <source>
        <dbReference type="ARBA" id="ARBA00022679"/>
    </source>
</evidence>
<name>A0A5S6QTE2_TRIMR</name>
<organism evidence="10 12">
    <name type="scientific">Trichuris muris</name>
    <name type="common">Mouse whipworm</name>
    <dbReference type="NCBI Taxonomy" id="70415"/>
    <lineage>
        <taxon>Eukaryota</taxon>
        <taxon>Metazoa</taxon>
        <taxon>Ecdysozoa</taxon>
        <taxon>Nematoda</taxon>
        <taxon>Enoplea</taxon>
        <taxon>Dorylaimia</taxon>
        <taxon>Trichinellida</taxon>
        <taxon>Trichuridae</taxon>
        <taxon>Trichuris</taxon>
    </lineage>
</organism>
<evidence type="ECO:0000313" key="11">
    <source>
        <dbReference type="WBParaSite" id="TMUE_0000001598.1"/>
    </source>
</evidence>